<dbReference type="InterPro" id="IPR006665">
    <property type="entry name" value="OmpA-like"/>
</dbReference>
<evidence type="ECO:0000256" key="3">
    <source>
        <dbReference type="ARBA" id="ARBA00022475"/>
    </source>
</evidence>
<feature type="compositionally biased region" description="Polar residues" evidence="8">
    <location>
        <begin position="94"/>
        <end position="104"/>
    </location>
</feature>
<feature type="transmembrane region" description="Helical" evidence="9">
    <location>
        <begin position="32"/>
        <end position="54"/>
    </location>
</feature>
<dbReference type="RefSeq" id="WP_058264331.1">
    <property type="nucleotide sequence ID" value="NZ_CP051181.1"/>
</dbReference>
<feature type="compositionally biased region" description="Basic and acidic residues" evidence="8">
    <location>
        <begin position="116"/>
        <end position="141"/>
    </location>
</feature>
<protein>
    <submittedName>
        <fullName evidence="11">Chemotaxis protein MotB</fullName>
    </submittedName>
</protein>
<keyword evidence="12" id="KW-1185">Reference proteome</keyword>
<dbReference type="AlphaFoldDB" id="A0A0P1G7J6"/>
<reference evidence="11 12" key="1">
    <citation type="submission" date="2015-09" db="EMBL/GenBank/DDBJ databases">
        <authorList>
            <consortium name="Swine Surveillance"/>
        </authorList>
    </citation>
    <scope>NUCLEOTIDE SEQUENCE [LARGE SCALE GENOMIC DNA]</scope>
    <source>
        <strain evidence="11 12">CECT 4357</strain>
    </source>
</reference>
<evidence type="ECO:0000256" key="2">
    <source>
        <dbReference type="ARBA" id="ARBA00008914"/>
    </source>
</evidence>
<evidence type="ECO:0000256" key="9">
    <source>
        <dbReference type="SAM" id="Phobius"/>
    </source>
</evidence>
<feature type="domain" description="OmpA-like" evidence="10">
    <location>
        <begin position="277"/>
        <end position="397"/>
    </location>
</feature>
<evidence type="ECO:0000256" key="5">
    <source>
        <dbReference type="ARBA" id="ARBA00022989"/>
    </source>
</evidence>
<keyword evidence="5 9" id="KW-1133">Transmembrane helix</keyword>
<feature type="region of interest" description="Disordered" evidence="8">
    <location>
        <begin position="1"/>
        <end position="21"/>
    </location>
</feature>
<evidence type="ECO:0000256" key="1">
    <source>
        <dbReference type="ARBA" id="ARBA00004162"/>
    </source>
</evidence>
<dbReference type="InterPro" id="IPR036737">
    <property type="entry name" value="OmpA-like_sf"/>
</dbReference>
<dbReference type="Pfam" id="PF13677">
    <property type="entry name" value="MotB_plug"/>
    <property type="match status" value="1"/>
</dbReference>
<feature type="compositionally biased region" description="Pro residues" evidence="8">
    <location>
        <begin position="1"/>
        <end position="10"/>
    </location>
</feature>
<sequence>MAKKPIPLPVLPVEQPPQEDCPKCPPVGAPAWMATFSDIAILLMAFFVLILSFAEFSQPKFKMIAGSLKDSFGVQRDIPIVEQPRGTTVLQLNFSPSKEPSISKTMTQDTTTTEQPKIRSDVDEKQKRDAKDNLQGKEEQKRQIAEMLKKALQDGELMARIENDQVVLDYQPGTNAFDQSEPQSQPSDNPEQATGQPQQQEQMQQTEDLLAEVLQSINTIAQQAMETEMEGTSAAEGASDQPTGDPGEGKAAVANDKLQVALRREVGKGLVAVEQRDGKVYVTVGAGGAFPSGRAELTQEARSIMERIAFAAMNDASTITVTGHTDDVPLNPSSQFRDNWGLAAARSASVVRELAATNLVDPTRLTATSEGESNPIADNSTPEGRELNRRIEIEISF</sequence>
<dbReference type="InterPro" id="IPR050330">
    <property type="entry name" value="Bact_OuterMem_StrucFunc"/>
</dbReference>
<dbReference type="Gene3D" id="3.30.1330.60">
    <property type="entry name" value="OmpA-like domain"/>
    <property type="match status" value="1"/>
</dbReference>
<feature type="region of interest" description="Disordered" evidence="8">
    <location>
        <begin position="173"/>
        <end position="205"/>
    </location>
</feature>
<feature type="region of interest" description="Disordered" evidence="8">
    <location>
        <begin position="364"/>
        <end position="385"/>
    </location>
</feature>
<gene>
    <name evidence="11" type="primary">motB_2</name>
    <name evidence="11" type="ORF">TG4357_03662</name>
</gene>
<name>A0A0P1G7J6_THAGE</name>
<feature type="compositionally biased region" description="Polar residues" evidence="8">
    <location>
        <begin position="365"/>
        <end position="382"/>
    </location>
</feature>
<dbReference type="Proteomes" id="UP000051587">
    <property type="component" value="Unassembled WGS sequence"/>
</dbReference>
<dbReference type="Pfam" id="PF00691">
    <property type="entry name" value="OmpA"/>
    <property type="match status" value="1"/>
</dbReference>
<evidence type="ECO:0000313" key="11">
    <source>
        <dbReference type="EMBL" id="CUH68551.1"/>
    </source>
</evidence>
<evidence type="ECO:0000256" key="4">
    <source>
        <dbReference type="ARBA" id="ARBA00022692"/>
    </source>
</evidence>
<feature type="compositionally biased region" description="Polar residues" evidence="8">
    <location>
        <begin position="173"/>
        <end position="191"/>
    </location>
</feature>
<comment type="similarity">
    <text evidence="2">Belongs to the MotB family.</text>
</comment>
<keyword evidence="6 7" id="KW-0472">Membrane</keyword>
<evidence type="ECO:0000256" key="6">
    <source>
        <dbReference type="ARBA" id="ARBA00023136"/>
    </source>
</evidence>
<dbReference type="InterPro" id="IPR025713">
    <property type="entry name" value="MotB-like_N_dom"/>
</dbReference>
<dbReference type="SUPFAM" id="SSF103088">
    <property type="entry name" value="OmpA-like"/>
    <property type="match status" value="1"/>
</dbReference>
<dbReference type="PANTHER" id="PTHR30329">
    <property type="entry name" value="STATOR ELEMENT OF FLAGELLAR MOTOR COMPLEX"/>
    <property type="match status" value="1"/>
</dbReference>
<evidence type="ECO:0000313" key="12">
    <source>
        <dbReference type="Proteomes" id="UP000051587"/>
    </source>
</evidence>
<keyword evidence="4 9" id="KW-0812">Transmembrane</keyword>
<feature type="region of interest" description="Disordered" evidence="8">
    <location>
        <begin position="94"/>
        <end position="141"/>
    </location>
</feature>
<proteinExistence type="inferred from homology"/>
<evidence type="ECO:0000256" key="8">
    <source>
        <dbReference type="SAM" id="MobiDB-lite"/>
    </source>
</evidence>
<dbReference type="PROSITE" id="PS51123">
    <property type="entry name" value="OMPA_2"/>
    <property type="match status" value="1"/>
</dbReference>
<dbReference type="CDD" id="cd07185">
    <property type="entry name" value="OmpA_C-like"/>
    <property type="match status" value="1"/>
</dbReference>
<dbReference type="EMBL" id="CYSA01000028">
    <property type="protein sequence ID" value="CUH68551.1"/>
    <property type="molecule type" value="Genomic_DNA"/>
</dbReference>
<feature type="region of interest" description="Disordered" evidence="8">
    <location>
        <begin position="225"/>
        <end position="251"/>
    </location>
</feature>
<keyword evidence="3" id="KW-1003">Cell membrane</keyword>
<comment type="subcellular location">
    <subcellularLocation>
        <location evidence="1">Cell membrane</location>
        <topology evidence="1">Single-pass membrane protein</topology>
    </subcellularLocation>
</comment>
<evidence type="ECO:0000256" key="7">
    <source>
        <dbReference type="PROSITE-ProRule" id="PRU00473"/>
    </source>
</evidence>
<feature type="compositionally biased region" description="Low complexity" evidence="8">
    <location>
        <begin position="192"/>
        <end position="205"/>
    </location>
</feature>
<dbReference type="STRING" id="53501.SAMN04488043_106123"/>
<accession>A0A0P1G7J6</accession>
<organism evidence="11 12">
    <name type="scientific">Thalassovita gelatinovora</name>
    <name type="common">Thalassobius gelatinovorus</name>
    <dbReference type="NCBI Taxonomy" id="53501"/>
    <lineage>
        <taxon>Bacteria</taxon>
        <taxon>Pseudomonadati</taxon>
        <taxon>Pseudomonadota</taxon>
        <taxon>Alphaproteobacteria</taxon>
        <taxon>Rhodobacterales</taxon>
        <taxon>Roseobacteraceae</taxon>
        <taxon>Thalassovita</taxon>
    </lineage>
</organism>
<evidence type="ECO:0000259" key="10">
    <source>
        <dbReference type="PROSITE" id="PS51123"/>
    </source>
</evidence>
<dbReference type="PANTHER" id="PTHR30329:SF21">
    <property type="entry name" value="LIPOPROTEIN YIAD-RELATED"/>
    <property type="match status" value="1"/>
</dbReference>
<dbReference type="GO" id="GO:0005886">
    <property type="term" value="C:plasma membrane"/>
    <property type="evidence" value="ECO:0007669"/>
    <property type="project" value="UniProtKB-SubCell"/>
</dbReference>
<dbReference type="OrthoDB" id="7170686at2"/>